<dbReference type="InterPro" id="IPR018647">
    <property type="entry name" value="SLFN_3-like_DNA/RNA_helicase"/>
</dbReference>
<dbReference type="SUPFAM" id="SSF52540">
    <property type="entry name" value="P-loop containing nucleoside triphosphate hydrolases"/>
    <property type="match status" value="1"/>
</dbReference>
<proteinExistence type="predicted"/>
<dbReference type="EMBL" id="JAGSHT010000003">
    <property type="protein sequence ID" value="MBZ2195396.1"/>
    <property type="molecule type" value="Genomic_DNA"/>
</dbReference>
<evidence type="ECO:0000259" key="2">
    <source>
        <dbReference type="Pfam" id="PF09848"/>
    </source>
</evidence>
<dbReference type="InterPro" id="IPR027417">
    <property type="entry name" value="P-loop_NTPase"/>
</dbReference>
<name>A0ABS7S4Y0_9MICO</name>
<dbReference type="Pfam" id="PF09848">
    <property type="entry name" value="SLFN-g3_helicase"/>
    <property type="match status" value="1"/>
</dbReference>
<dbReference type="Gene3D" id="3.40.50.300">
    <property type="entry name" value="P-loop containing nucleotide triphosphate hydrolases"/>
    <property type="match status" value="1"/>
</dbReference>
<protein>
    <submittedName>
        <fullName evidence="3">DUF2075 domain-containing protein</fullName>
    </submittedName>
</protein>
<accession>A0ABS7S4Y0</accession>
<evidence type="ECO:0000313" key="3">
    <source>
        <dbReference type="EMBL" id="MBZ2195396.1"/>
    </source>
</evidence>
<dbReference type="Proteomes" id="UP000826651">
    <property type="component" value="Unassembled WGS sequence"/>
</dbReference>
<gene>
    <name evidence="3" type="ORF">KCQ71_04485</name>
</gene>
<feature type="compositionally biased region" description="Basic residues" evidence="1">
    <location>
        <begin position="622"/>
        <end position="638"/>
    </location>
</feature>
<evidence type="ECO:0000313" key="4">
    <source>
        <dbReference type="Proteomes" id="UP000826651"/>
    </source>
</evidence>
<sequence>MPAAALDLGGVGDFSPIEEALENALVVRGHGAPSLAERKSWRSSLPVLGRELVAAGLGDVEVILEYPLPLSSKRADVVLAGQDPATGGASYVVVELKQWSSATAWGTSDTLVEVDGAPYRPSLHPLLQVRGYREYLQDFVSVLGRESGSVSSLAYLHNATDTTVADLWRLDRTAFDRMFTGQGREALRDYLRTRIASVPRPESARELLASKIAPSKQLLSVAAAEIQDREQFVLLDEQRVAYELVLDAVEQARADDQRAVVVVTGSAGSGKSVIALSLLGELARRGVSVLHATGSKSFTETMRQVAGRGSSRTKSLFKYFNSFMTAEPDSLEVVVLDEAHRIRAKSVNRYTPKALRENARHQVEELLAVAKVPVFLLDEHQVVRPGEMGTVQQITEHARARGMDLHAVDLNAQFRSGGSTTYLNWVHSLLGLAAEESSTEVPTWHDEPTFAVEVVASVEELEGRLRTYAQNGLNARMTAGYCWPWSDPRKDGSLVPDVRIGAWSRPWNLKSDRAVGGAPPSSLWASDPAGFDQVGCVYTAQGFEYAWNGVILGPDLVWRSDRWVARREFNKDPEFRSRTSVEDATFDRLVRHVYKVLLTRGLVGTLLYSVDEETQAMLRSRVNPRRRPCPPRGQPRKS</sequence>
<keyword evidence="4" id="KW-1185">Reference proteome</keyword>
<reference evidence="3 4" key="1">
    <citation type="submission" date="2021-04" db="EMBL/GenBank/DDBJ databases">
        <title>Ruania sp. nov., isolated from sandy soil of mangrove forest.</title>
        <authorList>
            <person name="Ge X."/>
            <person name="Huang R."/>
            <person name="Liu W."/>
        </authorList>
    </citation>
    <scope>NUCLEOTIDE SEQUENCE [LARGE SCALE GENOMIC DNA]</scope>
    <source>
        <strain evidence="3 4">N2-46</strain>
    </source>
</reference>
<feature type="domain" description="Schlafen group 3-like DNA/RNA helicase" evidence="2">
    <location>
        <begin position="258"/>
        <end position="611"/>
    </location>
</feature>
<evidence type="ECO:0000256" key="1">
    <source>
        <dbReference type="SAM" id="MobiDB-lite"/>
    </source>
</evidence>
<organism evidence="3 4">
    <name type="scientific">Occultella gossypii</name>
    <dbReference type="NCBI Taxonomy" id="2800820"/>
    <lineage>
        <taxon>Bacteria</taxon>
        <taxon>Bacillati</taxon>
        <taxon>Actinomycetota</taxon>
        <taxon>Actinomycetes</taxon>
        <taxon>Micrococcales</taxon>
        <taxon>Ruaniaceae</taxon>
        <taxon>Occultella</taxon>
    </lineage>
</organism>
<dbReference type="CDD" id="cd00009">
    <property type="entry name" value="AAA"/>
    <property type="match status" value="1"/>
</dbReference>
<feature type="region of interest" description="Disordered" evidence="1">
    <location>
        <begin position="619"/>
        <end position="638"/>
    </location>
</feature>
<comment type="caution">
    <text evidence="3">The sequence shown here is derived from an EMBL/GenBank/DDBJ whole genome shotgun (WGS) entry which is preliminary data.</text>
</comment>